<gene>
    <name evidence="1" type="ORF">LCGC14_0934730</name>
</gene>
<reference evidence="1" key="1">
    <citation type="journal article" date="2015" name="Nature">
        <title>Complex archaea that bridge the gap between prokaryotes and eukaryotes.</title>
        <authorList>
            <person name="Spang A."/>
            <person name="Saw J.H."/>
            <person name="Jorgensen S.L."/>
            <person name="Zaremba-Niedzwiedzka K."/>
            <person name="Martijn J."/>
            <person name="Lind A.E."/>
            <person name="van Eijk R."/>
            <person name="Schleper C."/>
            <person name="Guy L."/>
            <person name="Ettema T.J."/>
        </authorList>
    </citation>
    <scope>NUCLEOTIDE SEQUENCE</scope>
</reference>
<sequence length="242" mass="28411">MSDKDIVKDYTDAVKKESEKAEGKRTEIINRRRRKVIPRKYHLTPSQIEKFKKRFDEHTQDVSKLIKEASGSRFFNPFRRAGIYYGCVQSLYLLGSNKWHEYVDVYNQMSKTMKKIVNSKGSNSWDRFCNRSPRKIGNQEVLTSKDDEGRIKQNFRVLQRLGGIHPYGYKLMQACSCIDIKRHADGKFYFKLNTSFKLPEKVVPFYDCKYKKPRKITKKKEIAVVQSNELADQIVTGVMDNE</sequence>
<dbReference type="EMBL" id="LAZR01003235">
    <property type="protein sequence ID" value="KKN20506.1"/>
    <property type="molecule type" value="Genomic_DNA"/>
</dbReference>
<evidence type="ECO:0000313" key="1">
    <source>
        <dbReference type="EMBL" id="KKN20506.1"/>
    </source>
</evidence>
<proteinExistence type="predicted"/>
<dbReference type="AlphaFoldDB" id="A0A0F9R5D2"/>
<protein>
    <submittedName>
        <fullName evidence="1">Uncharacterized protein</fullName>
    </submittedName>
</protein>
<comment type="caution">
    <text evidence="1">The sequence shown here is derived from an EMBL/GenBank/DDBJ whole genome shotgun (WGS) entry which is preliminary data.</text>
</comment>
<name>A0A0F9R5D2_9ZZZZ</name>
<accession>A0A0F9R5D2</accession>
<organism evidence="1">
    <name type="scientific">marine sediment metagenome</name>
    <dbReference type="NCBI Taxonomy" id="412755"/>
    <lineage>
        <taxon>unclassified sequences</taxon>
        <taxon>metagenomes</taxon>
        <taxon>ecological metagenomes</taxon>
    </lineage>
</organism>